<proteinExistence type="predicted"/>
<name>A0ABR0ATM7_9CRUS</name>
<evidence type="ECO:0000256" key="3">
    <source>
        <dbReference type="ARBA" id="ARBA00023212"/>
    </source>
</evidence>
<keyword evidence="2" id="KW-0963">Cytoplasm</keyword>
<protein>
    <recommendedName>
        <fullName evidence="7">Trichoplein keratin filament-binding protein</fullName>
    </recommendedName>
</protein>
<sequence>MDRYSASLPVMKMRLENEIIRKREAETRRTETARSNDKYFQNCNIQTEKFDDWTSPRSAQLSHRQSKLRETEIDVETRRIKLKKLYQADRLKEEEAMKRKEFKRRRKAKMGIAKLSEFLENKEHEKWKSTNDSFRVFESELKKQQQKEMWTIQLQQKEEEKARLMEEKKREAAQMERLVQEEKRRNELERQMELEKKQQGKKDLDAQVEQLRAMDFDANEKRREQERLMAEAAGLEAIKEEIQIKEEERAKRKQNGEFLTKQHLAKLRQRSKEVTADLEREMSFVEKLAESDRAQQKEKTRQDIMRFLELVENHRQIEKERLQQSEFLFQEEAKKLWEKRESEWEVERLARKKLMEDVITIQKKQIDERLLVARQERERLILDREELIRSLEGYHNQMKMKEMETKTKQFQTKVDLLAQIHQKQRSEEELIRQEEQKRKHQEIMEAAHSQKHWNISMDKLKL</sequence>
<dbReference type="InterPro" id="IPR043596">
    <property type="entry name" value="CFAP53/TCHP"/>
</dbReference>
<feature type="coiled-coil region" evidence="4">
    <location>
        <begin position="147"/>
        <end position="255"/>
    </location>
</feature>
<keyword evidence="4" id="KW-0175">Coiled coil</keyword>
<evidence type="ECO:0000313" key="6">
    <source>
        <dbReference type="Proteomes" id="UP001234178"/>
    </source>
</evidence>
<comment type="subcellular location">
    <subcellularLocation>
        <location evidence="1">Cytoplasm</location>
        <location evidence="1">Cytoskeleton</location>
    </subcellularLocation>
</comment>
<reference evidence="5 6" key="1">
    <citation type="journal article" date="2023" name="Nucleic Acids Res.">
        <title>The hologenome of Daphnia magna reveals possible DNA methylation and microbiome-mediated evolution of the host genome.</title>
        <authorList>
            <person name="Chaturvedi A."/>
            <person name="Li X."/>
            <person name="Dhandapani V."/>
            <person name="Marshall H."/>
            <person name="Kissane S."/>
            <person name="Cuenca-Cambronero M."/>
            <person name="Asole G."/>
            <person name="Calvet F."/>
            <person name="Ruiz-Romero M."/>
            <person name="Marangio P."/>
            <person name="Guigo R."/>
            <person name="Rago D."/>
            <person name="Mirbahai L."/>
            <person name="Eastwood N."/>
            <person name="Colbourne J.K."/>
            <person name="Zhou J."/>
            <person name="Mallon E."/>
            <person name="Orsini L."/>
        </authorList>
    </citation>
    <scope>NUCLEOTIDE SEQUENCE [LARGE SCALE GENOMIC DNA]</scope>
    <source>
        <strain evidence="5">LRV0_1</strain>
    </source>
</reference>
<evidence type="ECO:0000256" key="2">
    <source>
        <dbReference type="ARBA" id="ARBA00022490"/>
    </source>
</evidence>
<accession>A0ABR0ATM7</accession>
<dbReference type="Proteomes" id="UP001234178">
    <property type="component" value="Unassembled WGS sequence"/>
</dbReference>
<evidence type="ECO:0000256" key="1">
    <source>
        <dbReference type="ARBA" id="ARBA00004245"/>
    </source>
</evidence>
<gene>
    <name evidence="5" type="ORF">OUZ56_017745</name>
</gene>
<dbReference type="PANTHER" id="PTHR31183">
    <property type="entry name" value="TRICHOPLEIN KERATIN FILAMENT-BINDING PROTEIN FAMILY MEMBER"/>
    <property type="match status" value="1"/>
</dbReference>
<comment type="caution">
    <text evidence="5">The sequence shown here is derived from an EMBL/GenBank/DDBJ whole genome shotgun (WGS) entry which is preliminary data.</text>
</comment>
<evidence type="ECO:0000256" key="4">
    <source>
        <dbReference type="SAM" id="Coils"/>
    </source>
</evidence>
<keyword evidence="3" id="KW-0206">Cytoskeleton</keyword>
<organism evidence="5 6">
    <name type="scientific">Daphnia magna</name>
    <dbReference type="NCBI Taxonomy" id="35525"/>
    <lineage>
        <taxon>Eukaryota</taxon>
        <taxon>Metazoa</taxon>
        <taxon>Ecdysozoa</taxon>
        <taxon>Arthropoda</taxon>
        <taxon>Crustacea</taxon>
        <taxon>Branchiopoda</taxon>
        <taxon>Diplostraca</taxon>
        <taxon>Cladocera</taxon>
        <taxon>Anomopoda</taxon>
        <taxon>Daphniidae</taxon>
        <taxon>Daphnia</taxon>
    </lineage>
</organism>
<evidence type="ECO:0008006" key="7">
    <source>
        <dbReference type="Google" id="ProtNLM"/>
    </source>
</evidence>
<dbReference type="PANTHER" id="PTHR31183:SF2">
    <property type="entry name" value="TRICHOPLEIN KERATIN FILAMENT-BINDING PROTEIN"/>
    <property type="match status" value="1"/>
</dbReference>
<evidence type="ECO:0000313" key="5">
    <source>
        <dbReference type="EMBL" id="KAK4028469.1"/>
    </source>
</evidence>
<keyword evidence="6" id="KW-1185">Reference proteome</keyword>
<dbReference type="EMBL" id="JAOYFB010000038">
    <property type="protein sequence ID" value="KAK4028469.1"/>
    <property type="molecule type" value="Genomic_DNA"/>
</dbReference>